<dbReference type="Pfam" id="PF00004">
    <property type="entry name" value="AAA"/>
    <property type="match status" value="1"/>
</dbReference>
<dbReference type="InterPro" id="IPR003959">
    <property type="entry name" value="ATPase_AAA_core"/>
</dbReference>
<comment type="caution">
    <text evidence="4">The sequence shown here is derived from an EMBL/GenBank/DDBJ whole genome shotgun (WGS) entry which is preliminary data.</text>
</comment>
<protein>
    <recommendedName>
        <fullName evidence="3">AAA+ ATPase domain-containing protein</fullName>
    </recommendedName>
</protein>
<evidence type="ECO:0000256" key="1">
    <source>
        <dbReference type="ARBA" id="ARBA00007448"/>
    </source>
</evidence>
<evidence type="ECO:0000313" key="5">
    <source>
        <dbReference type="Proteomes" id="UP001151752"/>
    </source>
</evidence>
<dbReference type="EMBL" id="JAPFFM010000004">
    <property type="protein sequence ID" value="KAJ6764726.1"/>
    <property type="molecule type" value="Genomic_DNA"/>
</dbReference>
<name>A0A9Q1AB99_9ROSI</name>
<gene>
    <name evidence="4" type="ORF">OIU74_023577</name>
</gene>
<dbReference type="Proteomes" id="UP001151752">
    <property type="component" value="Chromosome 12"/>
</dbReference>
<organism evidence="4 5">
    <name type="scientific">Salix koriyanagi</name>
    <dbReference type="NCBI Taxonomy" id="2511006"/>
    <lineage>
        <taxon>Eukaryota</taxon>
        <taxon>Viridiplantae</taxon>
        <taxon>Streptophyta</taxon>
        <taxon>Embryophyta</taxon>
        <taxon>Tracheophyta</taxon>
        <taxon>Spermatophyta</taxon>
        <taxon>Magnoliopsida</taxon>
        <taxon>eudicotyledons</taxon>
        <taxon>Gunneridae</taxon>
        <taxon>Pentapetalae</taxon>
        <taxon>rosids</taxon>
        <taxon>fabids</taxon>
        <taxon>Malpighiales</taxon>
        <taxon>Salicaceae</taxon>
        <taxon>Saliceae</taxon>
        <taxon>Salix</taxon>
    </lineage>
</organism>
<dbReference type="PANTHER" id="PTHR23070">
    <property type="entry name" value="BCS1 AAA-TYPE ATPASE"/>
    <property type="match status" value="1"/>
</dbReference>
<feature type="region of interest" description="Disordered" evidence="2">
    <location>
        <begin position="270"/>
        <end position="304"/>
    </location>
</feature>
<dbReference type="SMART" id="SM00382">
    <property type="entry name" value="AAA"/>
    <property type="match status" value="1"/>
</dbReference>
<feature type="domain" description="AAA+ ATPase" evidence="3">
    <location>
        <begin position="108"/>
        <end position="233"/>
    </location>
</feature>
<keyword evidence="5" id="KW-1185">Reference proteome</keyword>
<dbReference type="InterPro" id="IPR058017">
    <property type="entry name" value="At3g28540-like_C"/>
</dbReference>
<proteinExistence type="inferred from homology"/>
<dbReference type="Gene3D" id="3.40.50.300">
    <property type="entry name" value="P-loop containing nucleotide triphosphate hydrolases"/>
    <property type="match status" value="1"/>
</dbReference>
<accession>A0A9Q1AB99</accession>
<evidence type="ECO:0000259" key="3">
    <source>
        <dbReference type="SMART" id="SM00382"/>
    </source>
</evidence>
<dbReference type="InterPro" id="IPR003593">
    <property type="entry name" value="AAA+_ATPase"/>
</dbReference>
<evidence type="ECO:0000313" key="4">
    <source>
        <dbReference type="EMBL" id="KAJ6764726.1"/>
    </source>
</evidence>
<feature type="region of interest" description="Disordered" evidence="2">
    <location>
        <begin position="324"/>
        <end position="343"/>
    </location>
</feature>
<reference evidence="4" key="1">
    <citation type="submission" date="2022-11" db="EMBL/GenBank/DDBJ databases">
        <authorList>
            <person name="Hyden B.L."/>
            <person name="Feng K."/>
            <person name="Yates T."/>
            <person name="Jawdy S."/>
            <person name="Smart L.B."/>
            <person name="Muchero W."/>
        </authorList>
    </citation>
    <scope>NUCLEOTIDE SEQUENCE</scope>
    <source>
        <tissue evidence="4">Shoot tip</tissue>
    </source>
</reference>
<dbReference type="InterPro" id="IPR027417">
    <property type="entry name" value="P-loop_NTPase"/>
</dbReference>
<dbReference type="Pfam" id="PF25568">
    <property type="entry name" value="AAA_lid_At3g28540"/>
    <property type="match status" value="1"/>
</dbReference>
<dbReference type="GO" id="GO:0005524">
    <property type="term" value="F:ATP binding"/>
    <property type="evidence" value="ECO:0007669"/>
    <property type="project" value="InterPro"/>
</dbReference>
<sequence length="343" mass="39013">MRDIVKGNGKRTLVLRLRKKDKRRVLRPYLQHILSVADQVEQKSKEIKLFMNLEKNPCENGRWRSVPFTHPATMDTMIMDGDLKNKVKADLELFLKSKQYYHRLGHVWKRSYLLYGASGTGKSSFVAAMARFLNFDVYDINISKVSDDSDLKMLLLQTTSRSMIVIEDFDRFLMAEKSRDVSLSGVLNFMDGIVSCCGEERVMVFTMNCKDQIDQAVLRPGRVDVHIQFPSCNFSAFKSLANNYLGVKEHKLFSQVEDILHYGGSSLSPAEMGKVDQRTTASRSARSSRDETGETGGVFSQESSVHAVREFKTLYGLWRMGSRRKESMDLSSPAEKEDSQKAA</sequence>
<reference evidence="4" key="2">
    <citation type="journal article" date="2023" name="Int. J. Mol. Sci.">
        <title>De Novo Assembly and Annotation of 11 Diverse Shrub Willow (Salix) Genomes Reveals Novel Gene Organization in Sex-Linked Regions.</title>
        <authorList>
            <person name="Hyden B."/>
            <person name="Feng K."/>
            <person name="Yates T.B."/>
            <person name="Jawdy S."/>
            <person name="Cereghino C."/>
            <person name="Smart L.B."/>
            <person name="Muchero W."/>
        </authorList>
    </citation>
    <scope>NUCLEOTIDE SEQUENCE</scope>
    <source>
        <tissue evidence="4">Shoot tip</tissue>
    </source>
</reference>
<dbReference type="InterPro" id="IPR050747">
    <property type="entry name" value="Mitochondrial_chaperone_BCS1"/>
</dbReference>
<comment type="similarity">
    <text evidence="1">Belongs to the AAA ATPase family. BCS1 subfamily.</text>
</comment>
<dbReference type="AlphaFoldDB" id="A0A9Q1AB99"/>
<evidence type="ECO:0000256" key="2">
    <source>
        <dbReference type="SAM" id="MobiDB-lite"/>
    </source>
</evidence>
<dbReference type="GO" id="GO:0016887">
    <property type="term" value="F:ATP hydrolysis activity"/>
    <property type="evidence" value="ECO:0007669"/>
    <property type="project" value="InterPro"/>
</dbReference>
<dbReference type="SUPFAM" id="SSF52540">
    <property type="entry name" value="P-loop containing nucleoside triphosphate hydrolases"/>
    <property type="match status" value="1"/>
</dbReference>